<dbReference type="PANTHER" id="PTHR22550">
    <property type="entry name" value="SPORE GERMINATION PROTEIN"/>
    <property type="match status" value="1"/>
</dbReference>
<dbReference type="AlphaFoldDB" id="A0A9X6U6P9"/>
<feature type="transmembrane region" description="Helical" evidence="7">
    <location>
        <begin position="469"/>
        <end position="497"/>
    </location>
</feature>
<evidence type="ECO:0000256" key="1">
    <source>
        <dbReference type="ARBA" id="ARBA00004141"/>
    </source>
</evidence>
<comment type="similarity">
    <text evidence="2 6">Belongs to the GerABKA family.</text>
</comment>
<dbReference type="PANTHER" id="PTHR22550:SF5">
    <property type="entry name" value="LEUCINE ZIPPER PROTEIN 4"/>
    <property type="match status" value="1"/>
</dbReference>
<evidence type="ECO:0000256" key="7">
    <source>
        <dbReference type="SAM" id="Phobius"/>
    </source>
</evidence>
<feature type="transmembrane region" description="Helical" evidence="7">
    <location>
        <begin position="438"/>
        <end position="457"/>
    </location>
</feature>
<organism evidence="8 9">
    <name type="scientific">Bacillus cereus</name>
    <dbReference type="NCBI Taxonomy" id="1396"/>
    <lineage>
        <taxon>Bacteria</taxon>
        <taxon>Bacillati</taxon>
        <taxon>Bacillota</taxon>
        <taxon>Bacilli</taxon>
        <taxon>Bacillales</taxon>
        <taxon>Bacillaceae</taxon>
        <taxon>Bacillus</taxon>
        <taxon>Bacillus cereus group</taxon>
    </lineage>
</organism>
<evidence type="ECO:0000313" key="9">
    <source>
        <dbReference type="Proteomes" id="UP000220691"/>
    </source>
</evidence>
<proteinExistence type="inferred from homology"/>
<dbReference type="InterPro" id="IPR004995">
    <property type="entry name" value="Spore_Ger"/>
</dbReference>
<protein>
    <submittedName>
        <fullName evidence="8">Spore germination protein</fullName>
    </submittedName>
</protein>
<comment type="subcellular location">
    <subcellularLocation>
        <location evidence="6">Cell membrane</location>
    </subcellularLocation>
    <subcellularLocation>
        <location evidence="1">Membrane</location>
        <topology evidence="1">Multi-pass membrane protein</topology>
    </subcellularLocation>
</comment>
<dbReference type="GO" id="GO:0005886">
    <property type="term" value="C:plasma membrane"/>
    <property type="evidence" value="ECO:0007669"/>
    <property type="project" value="UniProtKB-SubCell"/>
</dbReference>
<dbReference type="InterPro" id="IPR050768">
    <property type="entry name" value="UPF0353/GerABKA_families"/>
</dbReference>
<feature type="transmembrane region" description="Helical" evidence="7">
    <location>
        <begin position="346"/>
        <end position="368"/>
    </location>
</feature>
<feature type="transmembrane region" description="Helical" evidence="7">
    <location>
        <begin position="12"/>
        <end position="33"/>
    </location>
</feature>
<evidence type="ECO:0000256" key="3">
    <source>
        <dbReference type="ARBA" id="ARBA00022692"/>
    </source>
</evidence>
<evidence type="ECO:0000256" key="4">
    <source>
        <dbReference type="ARBA" id="ARBA00022989"/>
    </source>
</evidence>
<name>A0A9X6U6P9_BACCE</name>
<evidence type="ECO:0000313" key="8">
    <source>
        <dbReference type="EMBL" id="PEN84802.1"/>
    </source>
</evidence>
<keyword evidence="5 6" id="KW-0472">Membrane</keyword>
<dbReference type="Pfam" id="PF03323">
    <property type="entry name" value="GerA"/>
    <property type="match status" value="1"/>
</dbReference>
<keyword evidence="3 7" id="KW-0812">Transmembrane</keyword>
<reference evidence="8 9" key="1">
    <citation type="submission" date="2017-09" db="EMBL/GenBank/DDBJ databases">
        <title>Large-scale bioinformatics analysis of Bacillus genomes uncovers conserved roles of natural products in bacterial physiology.</title>
        <authorList>
            <consortium name="Agbiome Team Llc"/>
            <person name="Bleich R.M."/>
            <person name="Kirk G.J."/>
            <person name="Santa Maria K.C."/>
            <person name="Allen S.E."/>
            <person name="Farag S."/>
            <person name="Shank E.A."/>
            <person name="Bowers A."/>
        </authorList>
    </citation>
    <scope>NUCLEOTIDE SEQUENCE [LARGE SCALE GENOMIC DNA]</scope>
    <source>
        <strain evidence="8 9">AFS027647</strain>
    </source>
</reference>
<keyword evidence="4 7" id="KW-1133">Transmembrane helix</keyword>
<sequence length="541" mass="61207">MWNMITPYLPDWKVLVQSFFVFLIPYSISKFFWWVRRKRPTIPSTTKQKEQTFQNFTDDFYSNLELIKQTFSCSSDVQFREFHIGQTGIQAAIIFIDGLSDKELIDTYIMKSLMEKFPAENKQKPSSVEGTISKEFIKNEVLSISEVAEVHCITDLVPKVMTGSTALLIDGLLDVFILGTIKTNKRSIQEPVSEALVRGPRIGFTEVLSDNTALLRQYGEIENLSILKLKVGERAKKEIVITFIQDLANQELVEEVKERIQNMNRDSVLESGYIEQLIEDNYLSPFPQIQNTERPDRVISALMEGRVAILLDGTPFALIVPGTFNMLLQSPEDFYERWISGTFLRLLRFFAVFISLFTPALYIAFISFHPGLIPTKLVISIIGAREGVPFPALIEALMMEVAIEVLREAGLRLPKPIGPAMGIVGGLIIGQAAVEAGIISPIMVIIVSVTAISSFTIPHYSASFTLRILRFVVMFFAALLGLYGVILFFLLLCIHLVKLKSFGAPYLGPVMDWKNFMIRIPLKGMRRRSKVMHSKDSPRQR</sequence>
<gene>
    <name evidence="8" type="ORF">CN553_27470</name>
</gene>
<dbReference type="PIRSF" id="PIRSF005690">
    <property type="entry name" value="GerBA"/>
    <property type="match status" value="1"/>
</dbReference>
<dbReference type="GO" id="GO:0009847">
    <property type="term" value="P:spore germination"/>
    <property type="evidence" value="ECO:0007669"/>
    <property type="project" value="UniProtKB-UniRule"/>
</dbReference>
<evidence type="ECO:0000256" key="5">
    <source>
        <dbReference type="ARBA" id="ARBA00023136"/>
    </source>
</evidence>
<evidence type="ECO:0000256" key="2">
    <source>
        <dbReference type="ARBA" id="ARBA00005278"/>
    </source>
</evidence>
<comment type="caution">
    <text evidence="8">The sequence shown here is derived from an EMBL/GenBank/DDBJ whole genome shotgun (WGS) entry which is preliminary data.</text>
</comment>
<dbReference type="EMBL" id="NUAN01000220">
    <property type="protein sequence ID" value="PEN84802.1"/>
    <property type="molecule type" value="Genomic_DNA"/>
</dbReference>
<accession>A0A9X6U6P9</accession>
<dbReference type="Proteomes" id="UP000220691">
    <property type="component" value="Unassembled WGS sequence"/>
</dbReference>
<evidence type="ECO:0000256" key="6">
    <source>
        <dbReference type="PIRNR" id="PIRNR005690"/>
    </source>
</evidence>